<evidence type="ECO:0000313" key="2">
    <source>
        <dbReference type="Proteomes" id="UP000831467"/>
    </source>
</evidence>
<proteinExistence type="predicted"/>
<name>A0ABY4IJU6_9MICO</name>
<dbReference type="EMBL" id="CP078076">
    <property type="protein sequence ID" value="UPL12877.1"/>
    <property type="molecule type" value="Genomic_DNA"/>
</dbReference>
<keyword evidence="2" id="KW-1185">Reference proteome</keyword>
<evidence type="ECO:0000313" key="1">
    <source>
        <dbReference type="EMBL" id="UPL12877.1"/>
    </source>
</evidence>
<dbReference type="Proteomes" id="UP000831467">
    <property type="component" value="Chromosome"/>
</dbReference>
<reference evidence="1 2" key="1">
    <citation type="submission" date="2021-06" db="EMBL/GenBank/DDBJ databases">
        <title>Genome-based taxonomic framework of Microbacterium strains isolated from marine environment, the description of four new species and reclassification of four preexisting species.</title>
        <authorList>
            <person name="Lee S.D."/>
            <person name="Kim S.-M."/>
            <person name="Byeon Y.-S."/>
            <person name="Yang H.L."/>
            <person name="Kim I.S."/>
        </authorList>
    </citation>
    <scope>NUCLEOTIDE SEQUENCE [LARGE SCALE GENOMIC DNA]</scope>
    <source>
        <strain evidence="1 2">SSW1-51</strain>
    </source>
</reference>
<gene>
    <name evidence="1" type="ORF">KV394_10585</name>
</gene>
<sequence>MRSRDDAVPDGAGAERGLTRGLVGMGGRLERVPSSPAEALSAVDARWGERAARRLERFVALPEGTFVWTRDGDGLLWLGRLDGPWWYDGSAEAAAVDLVHVRSCVWLPAPVDPAVAPAAVTATFARGGRNGQRIGTPGAGAATAAVWERIVGG</sequence>
<accession>A0ABY4IJU6</accession>
<protein>
    <submittedName>
        <fullName evidence="1">GAF domain-containing protein</fullName>
    </submittedName>
</protein>
<organism evidence="1 2">
    <name type="scientific">Microbacterium sufflavum</name>
    <dbReference type="NCBI Taxonomy" id="2851649"/>
    <lineage>
        <taxon>Bacteria</taxon>
        <taxon>Bacillati</taxon>
        <taxon>Actinomycetota</taxon>
        <taxon>Actinomycetes</taxon>
        <taxon>Micrococcales</taxon>
        <taxon>Microbacteriaceae</taxon>
        <taxon>Microbacterium</taxon>
    </lineage>
</organism>